<accession>A0A1G7T5W2</accession>
<reference evidence="3 4" key="1">
    <citation type="submission" date="2016-10" db="EMBL/GenBank/DDBJ databases">
        <authorList>
            <person name="de Groot N.N."/>
        </authorList>
    </citation>
    <scope>NUCLEOTIDE SEQUENCE [LARGE SCALE GENOMIC DNA]</scope>
    <source>
        <strain evidence="3 4">CPCC 201354</strain>
    </source>
</reference>
<dbReference type="GO" id="GO:0008800">
    <property type="term" value="F:beta-lactamase activity"/>
    <property type="evidence" value="ECO:0007669"/>
    <property type="project" value="InterPro"/>
</dbReference>
<dbReference type="Gene3D" id="3.40.710.10">
    <property type="entry name" value="DD-peptidase/beta-lactamase superfamily"/>
    <property type="match status" value="1"/>
</dbReference>
<dbReference type="GO" id="GO:0046677">
    <property type="term" value="P:response to antibiotic"/>
    <property type="evidence" value="ECO:0007669"/>
    <property type="project" value="InterPro"/>
</dbReference>
<dbReference type="AlphaFoldDB" id="A0A1G7T5W2"/>
<protein>
    <submittedName>
        <fullName evidence="3">Beta-lactamase enzyme family protein</fullName>
    </submittedName>
</protein>
<dbReference type="EMBL" id="FNCN01000003">
    <property type="protein sequence ID" value="SDG30000.1"/>
    <property type="molecule type" value="Genomic_DNA"/>
</dbReference>
<evidence type="ECO:0000256" key="1">
    <source>
        <dbReference type="SAM" id="SignalP"/>
    </source>
</evidence>
<organism evidence="3 4">
    <name type="scientific">Sinosporangium album</name>
    <dbReference type="NCBI Taxonomy" id="504805"/>
    <lineage>
        <taxon>Bacteria</taxon>
        <taxon>Bacillati</taxon>
        <taxon>Actinomycetota</taxon>
        <taxon>Actinomycetes</taxon>
        <taxon>Streptosporangiales</taxon>
        <taxon>Streptosporangiaceae</taxon>
        <taxon>Sinosporangium</taxon>
    </lineage>
</organism>
<dbReference type="Pfam" id="PF13354">
    <property type="entry name" value="Beta-lactamase2"/>
    <property type="match status" value="1"/>
</dbReference>
<feature type="chain" id="PRO_5011455293" evidence="1">
    <location>
        <begin position="29"/>
        <end position="368"/>
    </location>
</feature>
<feature type="domain" description="Beta-lactamase class A catalytic" evidence="2">
    <location>
        <begin position="83"/>
        <end position="319"/>
    </location>
</feature>
<dbReference type="InterPro" id="IPR045155">
    <property type="entry name" value="Beta-lactam_cat"/>
</dbReference>
<dbReference type="STRING" id="504805.SAMN05421505_10396"/>
<dbReference type="PANTHER" id="PTHR35333:SF5">
    <property type="entry name" value="CONSERVED LIPOPROTEIN LPQF-RELATED"/>
    <property type="match status" value="1"/>
</dbReference>
<keyword evidence="1" id="KW-0732">Signal</keyword>
<dbReference type="GO" id="GO:0030655">
    <property type="term" value="P:beta-lactam antibiotic catabolic process"/>
    <property type="evidence" value="ECO:0007669"/>
    <property type="project" value="InterPro"/>
</dbReference>
<keyword evidence="4" id="KW-1185">Reference proteome</keyword>
<evidence type="ECO:0000313" key="4">
    <source>
        <dbReference type="Proteomes" id="UP000198923"/>
    </source>
</evidence>
<dbReference type="InterPro" id="IPR012338">
    <property type="entry name" value="Beta-lactam/transpept-like"/>
</dbReference>
<dbReference type="InterPro" id="IPR000871">
    <property type="entry name" value="Beta-lactam_class-A"/>
</dbReference>
<name>A0A1G7T5W2_9ACTN</name>
<feature type="signal peptide" evidence="1">
    <location>
        <begin position="1"/>
        <end position="28"/>
    </location>
</feature>
<gene>
    <name evidence="3" type="ORF">SAMN05421505_10396</name>
</gene>
<dbReference type="Proteomes" id="UP000198923">
    <property type="component" value="Unassembled WGS sequence"/>
</dbReference>
<dbReference type="PANTHER" id="PTHR35333">
    <property type="entry name" value="BETA-LACTAMASE"/>
    <property type="match status" value="1"/>
</dbReference>
<proteinExistence type="predicted"/>
<dbReference type="SUPFAM" id="SSF56601">
    <property type="entry name" value="beta-lactamase/transpeptidase-like"/>
    <property type="match status" value="1"/>
</dbReference>
<sequence length="368" mass="38978">MAMSRIAVLSLSAILSVAAASTALPASASSRSATEAISTSLSGSTFRPASTTASEPEIKTPEDVLAYLAANKDKVSLVARPGLNHNSTKEFPFASTFKLFHLAAYVTAVHKGTIDPEEKVPMATWKAYHLPGTDGGAYDNAVKRLKPGTTVTIDQLVSAMIIESDNASTDYLRHRLGERALIAAAKTGGGPAPRQVNTINGESLRMAGCQKTADQCLADHVAKGGNTTPPTLPDFATQAAWANTVTLAQPRTVAKLINAIARNKYVSAEASALARKHLEWPMRNGFQHPKIAALGTKGGMFPGVLSEAAYYIPKGKGRARTIVLAMRDMSASTWASAVTSYAHQLFLLRLATDPTYFAKVKAALTAPR</sequence>
<evidence type="ECO:0000313" key="3">
    <source>
        <dbReference type="EMBL" id="SDG30000.1"/>
    </source>
</evidence>
<evidence type="ECO:0000259" key="2">
    <source>
        <dbReference type="Pfam" id="PF13354"/>
    </source>
</evidence>